<keyword evidence="1" id="KW-1133">Transmembrane helix</keyword>
<keyword evidence="3" id="KW-1185">Reference proteome</keyword>
<evidence type="ECO:0000313" key="3">
    <source>
        <dbReference type="Proteomes" id="UP000269396"/>
    </source>
</evidence>
<accession>A0A3P8D6J1</accession>
<gene>
    <name evidence="2" type="ORF">SMTD_LOCUS5258</name>
</gene>
<evidence type="ECO:0000313" key="2">
    <source>
        <dbReference type="EMBL" id="VDP27834.1"/>
    </source>
</evidence>
<name>A0A3P8D6J1_9TREM</name>
<dbReference type="EMBL" id="UZAL01026942">
    <property type="protein sequence ID" value="VDP27834.1"/>
    <property type="molecule type" value="Genomic_DNA"/>
</dbReference>
<keyword evidence="1" id="KW-0812">Transmembrane</keyword>
<dbReference type="AlphaFoldDB" id="A0A3P8D6J1"/>
<feature type="transmembrane region" description="Helical" evidence="1">
    <location>
        <begin position="20"/>
        <end position="39"/>
    </location>
</feature>
<protein>
    <submittedName>
        <fullName evidence="2">Uncharacterized protein</fullName>
    </submittedName>
</protein>
<keyword evidence="1" id="KW-0472">Membrane</keyword>
<evidence type="ECO:0000256" key="1">
    <source>
        <dbReference type="SAM" id="Phobius"/>
    </source>
</evidence>
<dbReference type="Proteomes" id="UP000269396">
    <property type="component" value="Unassembled WGS sequence"/>
</dbReference>
<reference evidence="2 3" key="1">
    <citation type="submission" date="2018-11" db="EMBL/GenBank/DDBJ databases">
        <authorList>
            <consortium name="Pathogen Informatics"/>
        </authorList>
    </citation>
    <scope>NUCLEOTIDE SEQUENCE [LARGE SCALE GENOMIC DNA]</scope>
    <source>
        <strain>Denwood</strain>
        <strain evidence="3">Zambia</strain>
    </source>
</reference>
<organism evidence="2 3">
    <name type="scientific">Schistosoma mattheei</name>
    <dbReference type="NCBI Taxonomy" id="31246"/>
    <lineage>
        <taxon>Eukaryota</taxon>
        <taxon>Metazoa</taxon>
        <taxon>Spiralia</taxon>
        <taxon>Lophotrochozoa</taxon>
        <taxon>Platyhelminthes</taxon>
        <taxon>Trematoda</taxon>
        <taxon>Digenea</taxon>
        <taxon>Strigeidida</taxon>
        <taxon>Schistosomatoidea</taxon>
        <taxon>Schistosomatidae</taxon>
        <taxon>Schistosoma</taxon>
    </lineage>
</organism>
<sequence>MIITCILRNTIMYNRFRRLYSVISILHFQLIYFIGLIGFG</sequence>
<proteinExistence type="predicted"/>